<organism evidence="12 13">
    <name type="scientific">Neorhizobium alkalisoli</name>
    <dbReference type="NCBI Taxonomy" id="528178"/>
    <lineage>
        <taxon>Bacteria</taxon>
        <taxon>Pseudomonadati</taxon>
        <taxon>Pseudomonadota</taxon>
        <taxon>Alphaproteobacteria</taxon>
        <taxon>Hyphomicrobiales</taxon>
        <taxon>Rhizobiaceae</taxon>
        <taxon>Rhizobium/Agrobacterium group</taxon>
        <taxon>Neorhizobium</taxon>
    </lineage>
</organism>
<feature type="domain" description="PAC" evidence="11">
    <location>
        <begin position="241"/>
        <end position="293"/>
    </location>
</feature>
<dbReference type="InterPro" id="IPR003661">
    <property type="entry name" value="HisK_dim/P_dom"/>
</dbReference>
<dbReference type="PROSITE" id="PS50113">
    <property type="entry name" value="PAC"/>
    <property type="match status" value="2"/>
</dbReference>
<feature type="domain" description="Histidine kinase" evidence="8">
    <location>
        <begin position="457"/>
        <end position="680"/>
    </location>
</feature>
<dbReference type="GO" id="GO:0000155">
    <property type="term" value="F:phosphorelay sensor kinase activity"/>
    <property type="evidence" value="ECO:0007669"/>
    <property type="project" value="InterPro"/>
</dbReference>
<dbReference type="InterPro" id="IPR003594">
    <property type="entry name" value="HATPase_dom"/>
</dbReference>
<keyword evidence="4" id="KW-0808">Transferase</keyword>
<dbReference type="Pfam" id="PF00072">
    <property type="entry name" value="Response_reg"/>
    <property type="match status" value="1"/>
</dbReference>
<feature type="coiled-coil region" evidence="7">
    <location>
        <begin position="407"/>
        <end position="441"/>
    </location>
</feature>
<protein>
    <recommendedName>
        <fullName evidence="2">histidine kinase</fullName>
        <ecNumber evidence="2">2.7.13.3</ecNumber>
    </recommendedName>
</protein>
<dbReference type="CDD" id="cd00082">
    <property type="entry name" value="HisKA"/>
    <property type="match status" value="1"/>
</dbReference>
<accession>A0A561PUM9</accession>
<dbReference type="PANTHER" id="PTHR43304:SF1">
    <property type="entry name" value="PAC DOMAIN-CONTAINING PROTEIN"/>
    <property type="match status" value="1"/>
</dbReference>
<dbReference type="SUPFAM" id="SSF55874">
    <property type="entry name" value="ATPase domain of HSP90 chaperone/DNA topoisomerase II/histidine kinase"/>
    <property type="match status" value="1"/>
</dbReference>
<dbReference type="InterPro" id="IPR005467">
    <property type="entry name" value="His_kinase_dom"/>
</dbReference>
<keyword evidence="5 12" id="KW-0418">Kinase</keyword>
<evidence type="ECO:0000256" key="5">
    <source>
        <dbReference type="ARBA" id="ARBA00022777"/>
    </source>
</evidence>
<dbReference type="SMART" id="SM00091">
    <property type="entry name" value="PAS"/>
    <property type="match status" value="2"/>
</dbReference>
<dbReference type="InterPro" id="IPR004358">
    <property type="entry name" value="Sig_transdc_His_kin-like_C"/>
</dbReference>
<keyword evidence="7" id="KW-0175">Coiled coil</keyword>
<comment type="caution">
    <text evidence="12">The sequence shown here is derived from an EMBL/GenBank/DDBJ whole genome shotgun (WGS) entry which is preliminary data.</text>
</comment>
<dbReference type="InterPro" id="IPR036890">
    <property type="entry name" value="HATPase_C_sf"/>
</dbReference>
<evidence type="ECO:0000256" key="7">
    <source>
        <dbReference type="SAM" id="Coils"/>
    </source>
</evidence>
<evidence type="ECO:0000313" key="12">
    <source>
        <dbReference type="EMBL" id="TWF41821.1"/>
    </source>
</evidence>
<evidence type="ECO:0000259" key="8">
    <source>
        <dbReference type="PROSITE" id="PS50109"/>
    </source>
</evidence>
<evidence type="ECO:0000256" key="1">
    <source>
        <dbReference type="ARBA" id="ARBA00000085"/>
    </source>
</evidence>
<dbReference type="AlphaFoldDB" id="A0A561PUM9"/>
<feature type="domain" description="PAS" evidence="10">
    <location>
        <begin position="163"/>
        <end position="238"/>
    </location>
</feature>
<dbReference type="SMART" id="SM00448">
    <property type="entry name" value="REC"/>
    <property type="match status" value="1"/>
</dbReference>
<feature type="modified residue" description="4-aspartylphosphate" evidence="6">
    <location>
        <position position="753"/>
    </location>
</feature>
<dbReference type="InterPro" id="IPR011006">
    <property type="entry name" value="CheY-like_superfamily"/>
</dbReference>
<dbReference type="Proteomes" id="UP000320653">
    <property type="component" value="Unassembled WGS sequence"/>
</dbReference>
<evidence type="ECO:0000259" key="9">
    <source>
        <dbReference type="PROSITE" id="PS50110"/>
    </source>
</evidence>
<dbReference type="PROSITE" id="PS50112">
    <property type="entry name" value="PAS"/>
    <property type="match status" value="2"/>
</dbReference>
<name>A0A561PUM9_9HYPH</name>
<evidence type="ECO:0000259" key="11">
    <source>
        <dbReference type="PROSITE" id="PS50113"/>
    </source>
</evidence>
<dbReference type="InterPro" id="IPR052162">
    <property type="entry name" value="Sensor_kinase/Photoreceptor"/>
</dbReference>
<dbReference type="PROSITE" id="PS50109">
    <property type="entry name" value="HIS_KIN"/>
    <property type="match status" value="1"/>
</dbReference>
<dbReference type="PANTHER" id="PTHR43304">
    <property type="entry name" value="PHYTOCHROME-LIKE PROTEIN CPH1"/>
    <property type="match status" value="1"/>
</dbReference>
<dbReference type="InterPro" id="IPR013655">
    <property type="entry name" value="PAS_fold_3"/>
</dbReference>
<dbReference type="PRINTS" id="PR00344">
    <property type="entry name" value="BCTRLSENSOR"/>
</dbReference>
<dbReference type="SUPFAM" id="SSF55785">
    <property type="entry name" value="PYP-like sensor domain (PAS domain)"/>
    <property type="match status" value="2"/>
</dbReference>
<feature type="domain" description="Response regulatory" evidence="9">
    <location>
        <begin position="703"/>
        <end position="818"/>
    </location>
</feature>
<dbReference type="SUPFAM" id="SSF47384">
    <property type="entry name" value="Homodimeric domain of signal transducing histidine kinase"/>
    <property type="match status" value="1"/>
</dbReference>
<dbReference type="SMART" id="SM00388">
    <property type="entry name" value="HisKA"/>
    <property type="match status" value="1"/>
</dbReference>
<dbReference type="Gene3D" id="2.10.70.100">
    <property type="match status" value="1"/>
</dbReference>
<dbReference type="InterPro" id="IPR035965">
    <property type="entry name" value="PAS-like_dom_sf"/>
</dbReference>
<evidence type="ECO:0000256" key="2">
    <source>
        <dbReference type="ARBA" id="ARBA00012438"/>
    </source>
</evidence>
<evidence type="ECO:0000256" key="3">
    <source>
        <dbReference type="ARBA" id="ARBA00022553"/>
    </source>
</evidence>
<reference evidence="12 13" key="1">
    <citation type="submission" date="2019-06" db="EMBL/GenBank/DDBJ databases">
        <title>Sorghum-associated microbial communities from plants grown in Nebraska, USA.</title>
        <authorList>
            <person name="Schachtman D."/>
        </authorList>
    </citation>
    <scope>NUCLEOTIDE SEQUENCE [LARGE SCALE GENOMIC DNA]</scope>
    <source>
        <strain evidence="12 13">1225</strain>
    </source>
</reference>
<gene>
    <name evidence="12" type="ORF">FHW37_1253</name>
</gene>
<evidence type="ECO:0000256" key="6">
    <source>
        <dbReference type="PROSITE-ProRule" id="PRU00169"/>
    </source>
</evidence>
<dbReference type="Gene3D" id="1.10.287.130">
    <property type="match status" value="1"/>
</dbReference>
<dbReference type="Pfam" id="PF08447">
    <property type="entry name" value="PAS_3"/>
    <property type="match status" value="2"/>
</dbReference>
<dbReference type="FunFam" id="3.30.450.20:FF:000099">
    <property type="entry name" value="Sensory box sensor histidine kinase"/>
    <property type="match status" value="1"/>
</dbReference>
<feature type="domain" description="PAS" evidence="10">
    <location>
        <begin position="294"/>
        <end position="364"/>
    </location>
</feature>
<dbReference type="SUPFAM" id="SSF52172">
    <property type="entry name" value="CheY-like"/>
    <property type="match status" value="1"/>
</dbReference>
<dbReference type="CDD" id="cd00130">
    <property type="entry name" value="PAS"/>
    <property type="match status" value="2"/>
</dbReference>
<dbReference type="InterPro" id="IPR036097">
    <property type="entry name" value="HisK_dim/P_sf"/>
</dbReference>
<dbReference type="Gene3D" id="3.40.50.2300">
    <property type="match status" value="1"/>
</dbReference>
<dbReference type="Gene3D" id="3.30.565.10">
    <property type="entry name" value="Histidine kinase-like ATPase, C-terminal domain"/>
    <property type="match status" value="1"/>
</dbReference>
<evidence type="ECO:0000313" key="13">
    <source>
        <dbReference type="Proteomes" id="UP000320653"/>
    </source>
</evidence>
<evidence type="ECO:0000259" key="10">
    <source>
        <dbReference type="PROSITE" id="PS50112"/>
    </source>
</evidence>
<dbReference type="InterPro" id="IPR000014">
    <property type="entry name" value="PAS"/>
</dbReference>
<dbReference type="Pfam" id="PF02518">
    <property type="entry name" value="HATPase_c"/>
    <property type="match status" value="1"/>
</dbReference>
<dbReference type="PROSITE" id="PS50110">
    <property type="entry name" value="RESPONSE_REGULATORY"/>
    <property type="match status" value="1"/>
</dbReference>
<dbReference type="SMART" id="SM00387">
    <property type="entry name" value="HATPase_c"/>
    <property type="match status" value="1"/>
</dbReference>
<dbReference type="InterPro" id="IPR001789">
    <property type="entry name" value="Sig_transdc_resp-reg_receiver"/>
</dbReference>
<dbReference type="EMBL" id="VIWP01000025">
    <property type="protein sequence ID" value="TWF41821.1"/>
    <property type="molecule type" value="Genomic_DNA"/>
</dbReference>
<dbReference type="EC" id="2.7.13.3" evidence="2"/>
<keyword evidence="3 6" id="KW-0597">Phosphoprotein</keyword>
<dbReference type="SMART" id="SM00086">
    <property type="entry name" value="PAC"/>
    <property type="match status" value="2"/>
</dbReference>
<dbReference type="NCBIfam" id="TIGR00229">
    <property type="entry name" value="sensory_box"/>
    <property type="match status" value="2"/>
</dbReference>
<proteinExistence type="predicted"/>
<dbReference type="Pfam" id="PF00512">
    <property type="entry name" value="HisKA"/>
    <property type="match status" value="1"/>
</dbReference>
<dbReference type="Gene3D" id="3.30.450.20">
    <property type="entry name" value="PAS domain"/>
    <property type="match status" value="3"/>
</dbReference>
<keyword evidence="13" id="KW-1185">Reference proteome</keyword>
<comment type="catalytic activity">
    <reaction evidence="1">
        <text>ATP + protein L-histidine = ADP + protein N-phospho-L-histidine.</text>
        <dbReference type="EC" id="2.7.13.3"/>
    </reaction>
</comment>
<feature type="domain" description="PAC" evidence="11">
    <location>
        <begin position="367"/>
        <end position="419"/>
    </location>
</feature>
<dbReference type="InterPro" id="IPR001610">
    <property type="entry name" value="PAC"/>
</dbReference>
<dbReference type="InterPro" id="IPR000700">
    <property type="entry name" value="PAS-assoc_C"/>
</dbReference>
<evidence type="ECO:0000256" key="4">
    <source>
        <dbReference type="ARBA" id="ARBA00022679"/>
    </source>
</evidence>
<sequence length="820" mass="90461">MFTLSAIDGEMAERIRTFQWHGSAIGPIETWPSALETTLALCLNTDIPSAIYWGKDFRVLYNDAWAPIAGEKHPWALGRAASEVWSDIWQVIEPQLQSVVTSGKGFRVVDQILPMLRGGRTQNTHWDYSFAPIFGPDGVVLGVFNQGNETTGRLSAERALRASEERLEYALGASQTVGTWDWDISNDRVFADARFAKIYGVDQQVAAGGAPISEFFTLVHPEDLFKLQAAITDALETGAPFSQEYRLINAAGSIRWVAAQGRVTRAPDGTPLRFPGVSFDITDRRVTETALRDSEERFRAITNSIDQMIWSTQPDGHHDYYNQRWYDFTGVPRGSTDGEAWNGMFHPDDQDRAWTTWRHSLATGETYHIEYRLRHRSGGYRWVLGRAQPVKNELGEITRWFGTCTDIQEIVDAREILAKSREDLESEIEERTAKLVETQNQLRQAHKMEAVGQLTGGIAHDFNNMLAVILGSINLLEKRLARGETDVARYVDAAKDGANRAASLTHRLLAFSRRQPLQPEVIDVNRMIAGMSELLTRTLGEQVSVETVLAAGLWKIHADNSQLENAILNLAVNGRDAMPSGGKLTVETANSYLSDEYARDNAIAAGQYVMVAVSDTGTGMSAEVIAKAFDPFFTTKEVGKGSGLGLSQIFGFVRQSNGHVKIYSEEGLGSAVKVYLPRFDGDAGPSGTVESERRTERGSASETVLVVEDDERVRTFSTEALRELGYSVIEAGSGPQAMALINAGLKPDLLFTDVVMPGMTGRELADAALSLISGLKVLYTTGYTRNAVVHNGVLDNGTDLLQKPFSLDQLAEKIRKVLDE</sequence>